<dbReference type="AlphaFoldDB" id="M0E0Q5"/>
<organism evidence="1 2">
    <name type="scientific">Halorubrum tebenquichense DSM 14210</name>
    <dbReference type="NCBI Taxonomy" id="1227485"/>
    <lineage>
        <taxon>Archaea</taxon>
        <taxon>Methanobacteriati</taxon>
        <taxon>Methanobacteriota</taxon>
        <taxon>Stenosarchaea group</taxon>
        <taxon>Halobacteria</taxon>
        <taxon>Halobacteriales</taxon>
        <taxon>Haloferacaceae</taxon>
        <taxon>Halorubrum</taxon>
    </lineage>
</organism>
<dbReference type="RefSeq" id="WP_006627902.1">
    <property type="nucleotide sequence ID" value="NZ_AOJD01000008.1"/>
</dbReference>
<evidence type="ECO:0000313" key="1">
    <source>
        <dbReference type="EMBL" id="ELZ41390.1"/>
    </source>
</evidence>
<name>M0E0Q5_9EURY</name>
<dbReference type="Proteomes" id="UP000011523">
    <property type="component" value="Unassembled WGS sequence"/>
</dbReference>
<protein>
    <submittedName>
        <fullName evidence="1">Uncharacterized protein</fullName>
    </submittedName>
</protein>
<evidence type="ECO:0000313" key="2">
    <source>
        <dbReference type="Proteomes" id="UP000011523"/>
    </source>
</evidence>
<gene>
    <name evidence="1" type="ORF">C472_00960</name>
</gene>
<accession>M0E0Q5</accession>
<proteinExistence type="predicted"/>
<keyword evidence="2" id="KW-1185">Reference proteome</keyword>
<sequence>MYEIGSYAFRSERLLARGRFHVRLTPREGSEKTTLWAHEEYPRGGGRWLTITVRYGCRSMGFEWR</sequence>
<reference evidence="1 2" key="1">
    <citation type="journal article" date="2014" name="PLoS Genet.">
        <title>Phylogenetically driven sequencing of extremely halophilic archaea reveals strategies for static and dynamic osmo-response.</title>
        <authorList>
            <person name="Becker E.A."/>
            <person name="Seitzer P.M."/>
            <person name="Tritt A."/>
            <person name="Larsen D."/>
            <person name="Krusor M."/>
            <person name="Yao A.I."/>
            <person name="Wu D."/>
            <person name="Madern D."/>
            <person name="Eisen J.A."/>
            <person name="Darling A.E."/>
            <person name="Facciotti M.T."/>
        </authorList>
    </citation>
    <scope>NUCLEOTIDE SEQUENCE [LARGE SCALE GENOMIC DNA]</scope>
    <source>
        <strain evidence="1 2">DSM 14210</strain>
    </source>
</reference>
<dbReference type="EMBL" id="AOJD01000008">
    <property type="protein sequence ID" value="ELZ41390.1"/>
    <property type="molecule type" value="Genomic_DNA"/>
</dbReference>
<comment type="caution">
    <text evidence="1">The sequence shown here is derived from an EMBL/GenBank/DDBJ whole genome shotgun (WGS) entry which is preliminary data.</text>
</comment>